<accession>A0ABW5DPK2</accession>
<evidence type="ECO:0000313" key="4">
    <source>
        <dbReference type="EMBL" id="MFD2262685.1"/>
    </source>
</evidence>
<evidence type="ECO:0000259" key="3">
    <source>
        <dbReference type="PROSITE" id="PS51462"/>
    </source>
</evidence>
<proteinExistence type="predicted"/>
<keyword evidence="5" id="KW-1185">Reference proteome</keyword>
<dbReference type="PROSITE" id="PS51462">
    <property type="entry name" value="NUDIX"/>
    <property type="match status" value="1"/>
</dbReference>
<comment type="caution">
    <text evidence="4">The sequence shown here is derived from an EMBL/GenBank/DDBJ whole genome shotgun (WGS) entry which is preliminary data.</text>
</comment>
<dbReference type="RefSeq" id="WP_379875648.1">
    <property type="nucleotide sequence ID" value="NZ_JBHUIP010000005.1"/>
</dbReference>
<dbReference type="InterPro" id="IPR015797">
    <property type="entry name" value="NUDIX_hydrolase-like_dom_sf"/>
</dbReference>
<evidence type="ECO:0000313" key="5">
    <source>
        <dbReference type="Proteomes" id="UP001597295"/>
    </source>
</evidence>
<reference evidence="5" key="1">
    <citation type="journal article" date="2019" name="Int. J. Syst. Evol. Microbiol.">
        <title>The Global Catalogue of Microorganisms (GCM) 10K type strain sequencing project: providing services to taxonomists for standard genome sequencing and annotation.</title>
        <authorList>
            <consortium name="The Broad Institute Genomics Platform"/>
            <consortium name="The Broad Institute Genome Sequencing Center for Infectious Disease"/>
            <person name="Wu L."/>
            <person name="Ma J."/>
        </authorList>
    </citation>
    <scope>NUCLEOTIDE SEQUENCE [LARGE SCALE GENOMIC DNA]</scope>
    <source>
        <strain evidence="5">CGMCC 1.19062</strain>
    </source>
</reference>
<organism evidence="4 5">
    <name type="scientific">Lacibacterium aquatile</name>
    <dbReference type="NCBI Taxonomy" id="1168082"/>
    <lineage>
        <taxon>Bacteria</taxon>
        <taxon>Pseudomonadati</taxon>
        <taxon>Pseudomonadota</taxon>
        <taxon>Alphaproteobacteria</taxon>
        <taxon>Rhodospirillales</taxon>
        <taxon>Rhodospirillaceae</taxon>
    </lineage>
</organism>
<dbReference type="Proteomes" id="UP001597295">
    <property type="component" value="Unassembled WGS sequence"/>
</dbReference>
<name>A0ABW5DPK2_9PROT</name>
<dbReference type="Pfam" id="PF00293">
    <property type="entry name" value="NUDIX"/>
    <property type="match status" value="1"/>
</dbReference>
<dbReference type="EMBL" id="JBHUIP010000005">
    <property type="protein sequence ID" value="MFD2262685.1"/>
    <property type="molecule type" value="Genomic_DNA"/>
</dbReference>
<gene>
    <name evidence="4" type="ORF">ACFSM5_07280</name>
</gene>
<dbReference type="Gene3D" id="3.90.79.10">
    <property type="entry name" value="Nucleoside Triphosphate Pyrophosphohydrolase"/>
    <property type="match status" value="1"/>
</dbReference>
<evidence type="ECO:0000256" key="1">
    <source>
        <dbReference type="ARBA" id="ARBA00001946"/>
    </source>
</evidence>
<protein>
    <submittedName>
        <fullName evidence="4">NUDIX domain-containing protein</fullName>
    </submittedName>
</protein>
<dbReference type="PANTHER" id="PTHR43046:SF2">
    <property type="entry name" value="8-OXO-DGTP DIPHOSPHATASE-RELATED"/>
    <property type="match status" value="1"/>
</dbReference>
<feature type="domain" description="Nudix hydrolase" evidence="3">
    <location>
        <begin position="8"/>
        <end position="131"/>
    </location>
</feature>
<dbReference type="PANTHER" id="PTHR43046">
    <property type="entry name" value="GDP-MANNOSE MANNOSYL HYDROLASE"/>
    <property type="match status" value="1"/>
</dbReference>
<dbReference type="PRINTS" id="PR00502">
    <property type="entry name" value="NUDIXFAMILY"/>
</dbReference>
<dbReference type="SUPFAM" id="SSF55811">
    <property type="entry name" value="Nudix"/>
    <property type="match status" value="1"/>
</dbReference>
<dbReference type="InterPro" id="IPR000086">
    <property type="entry name" value="NUDIX_hydrolase_dom"/>
</dbReference>
<sequence length="132" mass="15003">MSDQHALRYPVSVKAVLFVEGRCVLLKNERDEWELPGGKLEAGHSPEQTAIREVWEELGIVAKIDRILDSWIYRVNGIDVLIVTYLCYAEGALLKDLKISDEHKELRHFAPKEIAGLNMPMGYKRSIAAARE</sequence>
<keyword evidence="2" id="KW-0378">Hydrolase</keyword>
<dbReference type="InterPro" id="IPR020476">
    <property type="entry name" value="Nudix_hydrolase"/>
</dbReference>
<evidence type="ECO:0000256" key="2">
    <source>
        <dbReference type="ARBA" id="ARBA00022801"/>
    </source>
</evidence>
<comment type="cofactor">
    <cofactor evidence="1">
        <name>Mg(2+)</name>
        <dbReference type="ChEBI" id="CHEBI:18420"/>
    </cofactor>
</comment>
<dbReference type="CDD" id="cd04699">
    <property type="entry name" value="NUDIX_MutT_Nudt1"/>
    <property type="match status" value="1"/>
</dbReference>